<dbReference type="RefSeq" id="WP_254167211.1">
    <property type="nucleotide sequence ID" value="NZ_JANAFB010000027.1"/>
</dbReference>
<evidence type="ECO:0000256" key="5">
    <source>
        <dbReference type="ARBA" id="ARBA00048142"/>
    </source>
</evidence>
<organism evidence="10 11">
    <name type="scientific">Rothia santali</name>
    <dbReference type="NCBI Taxonomy" id="2949643"/>
    <lineage>
        <taxon>Bacteria</taxon>
        <taxon>Bacillati</taxon>
        <taxon>Actinomycetota</taxon>
        <taxon>Actinomycetes</taxon>
        <taxon>Micrococcales</taxon>
        <taxon>Micrococcaceae</taxon>
        <taxon>Rothia</taxon>
    </lineage>
</organism>
<sequence length="1161" mass="127169">MTTHQFTDERHRAMAEEAVELVRRWVEESRAVPEDPAAAHLAGVLKDPHGLEFTVGFVDGVIRPEDDAAAGRNLGELAPIVPKFLPAHLLGAVRGGGLVAPRLPWPIIPIARTAMRRMVGHLIVDAREDKLGAVIEHLTAGGNRLNINLLGEAVLGDDEAERRLAETERLLRRDDVDYVSIKVSSVTGPHSPWAFDEVVEHAVERLTPLYEYAARSETPKFINLDMEEYKDLDLTTAVFRRILEQPQLKGLEAGIVLQAYLPDTLGVLRELREWAKRRVEDGGAPIKVRLVKGANLSMELVEAAVHRWPLTTCPSKEATDANYKRILDDALRPESAEFVKIGVAGHNLFDIAFALLLARERGVEDRIDFEMLIGMAAQQAEVVRRDVGQLLLYTPAVRPQEFDVAISYLVRRLEENASSENFMSAVFDIADSRFLFDRERERFRRSLEDVTDEVPGPNRTQNRAEETEETVFRPEHGFDNAPDTDTTLAHNRAWGREILERARDSHLGEERIEASRLETEEEVDAAVERAREAGRRWGARPASERAEILRRAGGRLGLRRAELLEVMASEAGKVLDQGDPEVSEAIDFANYYAELAEGLEDVDGAEYHPVAVTVVTPPWNFPVAIPTGSTLAALAAGSAVLFKPAGESRRCGAVIAEALWEAGVPEDVLQLIQVGEKEHGRRLISHPDVERVILTGGYETAELFRSFRQDLPLLGETSGKNSIIVTPNADLDLAARDVVNSAFGHAGQKCSAASTVILVGSVATSKRFHRQIVDGVRSLHVAHPTDVRAEMGPVIAPPEGKLARGLTTLGEGERWILEPRQLDETGRLWSPGVRAGVRPGSEYHLTEYFGPILGVMTAETLEEAIELQNAPEYGLTAGLHSLSSDELARWIDRVEAGNVYVNRGITGAIVRRQSFGGWKKSAVGTGTKAGGPNYLVALGNWTRRPSRSIASPSGEHVRNLLKRIREPHALGRDDIEFVTRSASSDAAAWAAEFGVRHDPSRLGVERNILRYVPHQAQVRLDADGSLAEALRVVAAGLTAGAPVSLSTARPLPVAIGGALAEAGVEVREEDDAAWRTELRAIARTPLADLAGSRFEGARIRYVGGDASSVYEALGGRPDVGVYDGEVTEAGRVEMLPFLKEQAVSITAHRYGNPDRFSEGVI</sequence>
<dbReference type="Gene3D" id="3.20.20.220">
    <property type="match status" value="1"/>
</dbReference>
<feature type="active site" evidence="6">
    <location>
        <position position="750"/>
    </location>
</feature>
<feature type="active site" evidence="6">
    <location>
        <position position="716"/>
    </location>
</feature>
<feature type="region of interest" description="Disordered" evidence="7">
    <location>
        <begin position="449"/>
        <end position="487"/>
    </location>
</feature>
<dbReference type="InterPro" id="IPR050485">
    <property type="entry name" value="Proline_metab_enzyme"/>
</dbReference>
<evidence type="ECO:0000256" key="7">
    <source>
        <dbReference type="SAM" id="MobiDB-lite"/>
    </source>
</evidence>
<dbReference type="InterPro" id="IPR029041">
    <property type="entry name" value="FAD-linked_oxidoreductase-like"/>
</dbReference>
<dbReference type="PROSITE" id="PS00070">
    <property type="entry name" value="ALDEHYDE_DEHYDR_CYS"/>
    <property type="match status" value="1"/>
</dbReference>
<dbReference type="GO" id="GO:0004657">
    <property type="term" value="F:proline dehydrogenase activity"/>
    <property type="evidence" value="ECO:0007669"/>
    <property type="project" value="InterPro"/>
</dbReference>
<dbReference type="InterPro" id="IPR015590">
    <property type="entry name" value="Aldehyde_DH_dom"/>
</dbReference>
<feature type="domain" description="Aldehyde dehydrogenase" evidence="8">
    <location>
        <begin position="510"/>
        <end position="931"/>
    </location>
</feature>
<dbReference type="Gene3D" id="3.40.605.10">
    <property type="entry name" value="Aldehyde Dehydrogenase, Chain A, domain 1"/>
    <property type="match status" value="1"/>
</dbReference>
<evidence type="ECO:0000259" key="9">
    <source>
        <dbReference type="Pfam" id="PF01619"/>
    </source>
</evidence>
<name>A0A9X2KI33_9MICC</name>
<evidence type="ECO:0000256" key="4">
    <source>
        <dbReference type="ARBA" id="ARBA00023027"/>
    </source>
</evidence>
<feature type="compositionally biased region" description="Basic and acidic residues" evidence="7">
    <location>
        <begin position="462"/>
        <end position="478"/>
    </location>
</feature>
<proteinExistence type="predicted"/>
<dbReference type="InterPro" id="IPR016163">
    <property type="entry name" value="Ald_DH_C"/>
</dbReference>
<dbReference type="InterPro" id="IPR025703">
    <property type="entry name" value="Bifunct_PutA"/>
</dbReference>
<feature type="domain" description="Proline dehydrogenase" evidence="9">
    <location>
        <begin position="135"/>
        <end position="424"/>
    </location>
</feature>
<dbReference type="Pfam" id="PF01619">
    <property type="entry name" value="Pro_dh"/>
    <property type="match status" value="1"/>
</dbReference>
<evidence type="ECO:0000256" key="6">
    <source>
        <dbReference type="PIRSR" id="PIRSR000197-1"/>
    </source>
</evidence>
<dbReference type="InterPro" id="IPR016161">
    <property type="entry name" value="Ald_DH/histidinol_DH"/>
</dbReference>
<keyword evidence="4" id="KW-0520">NAD</keyword>
<keyword evidence="11" id="KW-1185">Reference proteome</keyword>
<dbReference type="EC" id="1.2.1.88" evidence="2"/>
<dbReference type="AlphaFoldDB" id="A0A9X2KI33"/>
<dbReference type="InterPro" id="IPR016162">
    <property type="entry name" value="Ald_DH_N"/>
</dbReference>
<gene>
    <name evidence="10" type="ORF">NBM05_10870</name>
</gene>
<dbReference type="GO" id="GO:0003700">
    <property type="term" value="F:DNA-binding transcription factor activity"/>
    <property type="evidence" value="ECO:0007669"/>
    <property type="project" value="InterPro"/>
</dbReference>
<dbReference type="GO" id="GO:0003842">
    <property type="term" value="F:L-glutamate gamma-semialdehyde dehydrogenase activity"/>
    <property type="evidence" value="ECO:0007669"/>
    <property type="project" value="UniProtKB-EC"/>
</dbReference>
<comment type="pathway">
    <text evidence="1">Amino-acid degradation; L-proline degradation into L-glutamate; L-glutamate from L-proline: step 2/2.</text>
</comment>
<evidence type="ECO:0000313" key="11">
    <source>
        <dbReference type="Proteomes" id="UP001139502"/>
    </source>
</evidence>
<evidence type="ECO:0000256" key="3">
    <source>
        <dbReference type="ARBA" id="ARBA00023002"/>
    </source>
</evidence>
<accession>A0A9X2KI33</accession>
<dbReference type="PANTHER" id="PTHR42862">
    <property type="entry name" value="DELTA-1-PYRROLINE-5-CARBOXYLATE DEHYDROGENASE 1, ISOFORM A-RELATED"/>
    <property type="match status" value="1"/>
</dbReference>
<evidence type="ECO:0000256" key="2">
    <source>
        <dbReference type="ARBA" id="ARBA00012884"/>
    </source>
</evidence>
<comment type="catalytic activity">
    <reaction evidence="5">
        <text>L-glutamate 5-semialdehyde + NAD(+) + H2O = L-glutamate + NADH + 2 H(+)</text>
        <dbReference type="Rhea" id="RHEA:30235"/>
        <dbReference type="ChEBI" id="CHEBI:15377"/>
        <dbReference type="ChEBI" id="CHEBI:15378"/>
        <dbReference type="ChEBI" id="CHEBI:29985"/>
        <dbReference type="ChEBI" id="CHEBI:57540"/>
        <dbReference type="ChEBI" id="CHEBI:57945"/>
        <dbReference type="ChEBI" id="CHEBI:58066"/>
        <dbReference type="EC" id="1.2.1.88"/>
    </reaction>
</comment>
<dbReference type="Pfam" id="PF00171">
    <property type="entry name" value="Aldedh"/>
    <property type="match status" value="1"/>
</dbReference>
<dbReference type="SUPFAM" id="SSF53720">
    <property type="entry name" value="ALDH-like"/>
    <property type="match status" value="1"/>
</dbReference>
<comment type="caution">
    <text evidence="10">The sequence shown here is derived from an EMBL/GenBank/DDBJ whole genome shotgun (WGS) entry which is preliminary data.</text>
</comment>
<dbReference type="GO" id="GO:0010133">
    <property type="term" value="P:L-proline catabolic process to L-glutamate"/>
    <property type="evidence" value="ECO:0007669"/>
    <property type="project" value="InterPro"/>
</dbReference>
<evidence type="ECO:0000313" key="10">
    <source>
        <dbReference type="EMBL" id="MCP3426487.1"/>
    </source>
</evidence>
<evidence type="ECO:0000256" key="1">
    <source>
        <dbReference type="ARBA" id="ARBA00004786"/>
    </source>
</evidence>
<dbReference type="InterPro" id="IPR002872">
    <property type="entry name" value="Proline_DH_dom"/>
</dbReference>
<reference evidence="10" key="1">
    <citation type="submission" date="2022-06" db="EMBL/GenBank/DDBJ databases">
        <title>Rothia sp. isolated from sandalwood seedling.</title>
        <authorList>
            <person name="Tuikhar N."/>
            <person name="Kirdat K."/>
            <person name="Thorat V."/>
            <person name="Swetha P."/>
            <person name="Padma S."/>
            <person name="Sundararaj R."/>
            <person name="Yadav A."/>
        </authorList>
    </citation>
    <scope>NUCLEOTIDE SEQUENCE</scope>
    <source>
        <strain evidence="10">AR01</strain>
    </source>
</reference>
<dbReference type="EMBL" id="JANAFB010000027">
    <property type="protein sequence ID" value="MCP3426487.1"/>
    <property type="molecule type" value="Genomic_DNA"/>
</dbReference>
<dbReference type="PANTHER" id="PTHR42862:SF1">
    <property type="entry name" value="DELTA-1-PYRROLINE-5-CARBOXYLATE DEHYDROGENASE 2, ISOFORM A-RELATED"/>
    <property type="match status" value="1"/>
</dbReference>
<dbReference type="Gene3D" id="3.40.309.10">
    <property type="entry name" value="Aldehyde Dehydrogenase, Chain A, domain 2"/>
    <property type="match status" value="1"/>
</dbReference>
<dbReference type="InterPro" id="IPR016160">
    <property type="entry name" value="Ald_DH_CS_CYS"/>
</dbReference>
<evidence type="ECO:0000259" key="8">
    <source>
        <dbReference type="Pfam" id="PF00171"/>
    </source>
</evidence>
<keyword evidence="3" id="KW-0560">Oxidoreductase</keyword>
<dbReference type="Proteomes" id="UP001139502">
    <property type="component" value="Unassembled WGS sequence"/>
</dbReference>
<dbReference type="SUPFAM" id="SSF51730">
    <property type="entry name" value="FAD-linked oxidoreductase"/>
    <property type="match status" value="1"/>
</dbReference>
<protein>
    <recommendedName>
        <fullName evidence="2">L-glutamate gamma-semialdehyde dehydrogenase</fullName>
        <ecNumber evidence="2">1.2.1.88</ecNumber>
    </recommendedName>
</protein>
<dbReference type="GO" id="GO:0009898">
    <property type="term" value="C:cytoplasmic side of plasma membrane"/>
    <property type="evidence" value="ECO:0007669"/>
    <property type="project" value="TreeGrafter"/>
</dbReference>
<dbReference type="PIRSF" id="PIRSF000197">
    <property type="entry name" value="Bifunct_PutA"/>
    <property type="match status" value="1"/>
</dbReference>